<dbReference type="KEGG" id="csr:Cspa_c33870"/>
<dbReference type="PATRIC" id="fig|931276.5.peg.3412"/>
<keyword evidence="1" id="KW-1133">Transmembrane helix</keyword>
<feature type="domain" description="DUF218" evidence="2">
    <location>
        <begin position="94"/>
        <end position="221"/>
    </location>
</feature>
<proteinExistence type="predicted"/>
<evidence type="ECO:0000259" key="2">
    <source>
        <dbReference type="Pfam" id="PF02698"/>
    </source>
</evidence>
<dbReference type="GO" id="GO:0005886">
    <property type="term" value="C:plasma membrane"/>
    <property type="evidence" value="ECO:0007669"/>
    <property type="project" value="TreeGrafter"/>
</dbReference>
<dbReference type="PANTHER" id="PTHR30336:SF4">
    <property type="entry name" value="ENVELOPE BIOGENESIS FACTOR ELYC"/>
    <property type="match status" value="1"/>
</dbReference>
<evidence type="ECO:0000313" key="4">
    <source>
        <dbReference type="Proteomes" id="UP000011728"/>
    </source>
</evidence>
<dbReference type="Proteomes" id="UP000011728">
    <property type="component" value="Chromosome"/>
</dbReference>
<reference evidence="3 4" key="1">
    <citation type="submission" date="2013-02" db="EMBL/GenBank/DDBJ databases">
        <title>Genome sequence of Clostridium saccharoperbutylacetonicum N1-4(HMT).</title>
        <authorList>
            <person name="Poehlein A."/>
            <person name="Daniel R."/>
        </authorList>
    </citation>
    <scope>NUCLEOTIDE SEQUENCE [LARGE SCALE GENOMIC DNA]</scope>
    <source>
        <strain evidence="4">N1-4(HMT)</strain>
    </source>
</reference>
<keyword evidence="4" id="KW-1185">Reference proteome</keyword>
<dbReference type="InterPro" id="IPR003848">
    <property type="entry name" value="DUF218"/>
</dbReference>
<accession>M1MLN1</accession>
<dbReference type="InterPro" id="IPR051599">
    <property type="entry name" value="Cell_Envelope_Assoc"/>
</dbReference>
<gene>
    <name evidence="3" type="ORF">Cspa_c33870</name>
</gene>
<dbReference type="PANTHER" id="PTHR30336">
    <property type="entry name" value="INNER MEMBRANE PROTEIN, PROBABLE PERMEASE"/>
    <property type="match status" value="1"/>
</dbReference>
<name>M1MLN1_9CLOT</name>
<dbReference type="GO" id="GO:0000270">
    <property type="term" value="P:peptidoglycan metabolic process"/>
    <property type="evidence" value="ECO:0007669"/>
    <property type="project" value="TreeGrafter"/>
</dbReference>
<dbReference type="Pfam" id="PF02698">
    <property type="entry name" value="DUF218"/>
    <property type="match status" value="1"/>
</dbReference>
<keyword evidence="1" id="KW-0472">Membrane</keyword>
<sequence length="252" mass="28643">MRKNWSIILGIFLLIYVIYINFISGTKIAFSVPIVFLGIILIFFNFIKEKIMRNKAIIKGLSIIKKLLVVLIICFISIEIVIVAFPKHNDKKDDYAIVLGAGLANGETPSLILEDRLDVAIKYSKENPDSYLVLSGGQGADEKLPESLAMKKYLIDNGINENKILIEDKSRDTNENFKYSKKVIENNSHKDIKDVSVKIITTDFHALRSSILAKKNGYGYFDNYSSDTVWYLIPITYTREAFALIKSILFDK</sequence>
<dbReference type="GO" id="GO:0043164">
    <property type="term" value="P:Gram-negative-bacterium-type cell wall biogenesis"/>
    <property type="evidence" value="ECO:0007669"/>
    <property type="project" value="TreeGrafter"/>
</dbReference>
<dbReference type="STRING" id="36745.CLSAP_31490"/>
<organism evidence="3 4">
    <name type="scientific">Clostridium saccharoperbutylacetonicum N1-4(HMT)</name>
    <dbReference type="NCBI Taxonomy" id="931276"/>
    <lineage>
        <taxon>Bacteria</taxon>
        <taxon>Bacillati</taxon>
        <taxon>Bacillota</taxon>
        <taxon>Clostridia</taxon>
        <taxon>Eubacteriales</taxon>
        <taxon>Clostridiaceae</taxon>
        <taxon>Clostridium</taxon>
    </lineage>
</organism>
<feature type="transmembrane region" description="Helical" evidence="1">
    <location>
        <begin position="67"/>
        <end position="85"/>
    </location>
</feature>
<dbReference type="Gene3D" id="3.40.50.620">
    <property type="entry name" value="HUPs"/>
    <property type="match status" value="1"/>
</dbReference>
<protein>
    <recommendedName>
        <fullName evidence="2">DUF218 domain-containing protein</fullName>
    </recommendedName>
</protein>
<dbReference type="HOGENOM" id="CLU_051474_2_2_9"/>
<dbReference type="eggNOG" id="COG1434">
    <property type="taxonomic scope" value="Bacteria"/>
</dbReference>
<dbReference type="AlphaFoldDB" id="M1MLN1"/>
<dbReference type="RefSeq" id="WP_015393466.1">
    <property type="nucleotide sequence ID" value="NC_020291.1"/>
</dbReference>
<dbReference type="EMBL" id="CP004121">
    <property type="protein sequence ID" value="AGF57148.1"/>
    <property type="molecule type" value="Genomic_DNA"/>
</dbReference>
<evidence type="ECO:0000313" key="3">
    <source>
        <dbReference type="EMBL" id="AGF57148.1"/>
    </source>
</evidence>
<keyword evidence="1" id="KW-0812">Transmembrane</keyword>
<evidence type="ECO:0000256" key="1">
    <source>
        <dbReference type="SAM" id="Phobius"/>
    </source>
</evidence>
<feature type="transmembrane region" description="Helical" evidence="1">
    <location>
        <begin position="28"/>
        <end position="47"/>
    </location>
</feature>
<dbReference type="CDD" id="cd06259">
    <property type="entry name" value="YdcF-like"/>
    <property type="match status" value="1"/>
</dbReference>
<dbReference type="InterPro" id="IPR014729">
    <property type="entry name" value="Rossmann-like_a/b/a_fold"/>
</dbReference>
<feature type="transmembrane region" description="Helical" evidence="1">
    <location>
        <begin position="5"/>
        <end position="22"/>
    </location>
</feature>